<accession>A0A6M3J0I4</accession>
<dbReference type="NCBIfam" id="NF041539">
    <property type="entry name" value="choice_anch_R"/>
    <property type="match status" value="1"/>
</dbReference>
<protein>
    <submittedName>
        <fullName evidence="1">Uncharacterized protein</fullName>
    </submittedName>
</protein>
<gene>
    <name evidence="1" type="ORF">MM415B00651_0033</name>
</gene>
<organism evidence="1">
    <name type="scientific">viral metagenome</name>
    <dbReference type="NCBI Taxonomy" id="1070528"/>
    <lineage>
        <taxon>unclassified sequences</taxon>
        <taxon>metagenomes</taxon>
        <taxon>organismal metagenomes</taxon>
    </lineage>
</organism>
<name>A0A6M3J0I4_9ZZZZ</name>
<evidence type="ECO:0000313" key="1">
    <source>
        <dbReference type="EMBL" id="QJA63118.1"/>
    </source>
</evidence>
<proteinExistence type="predicted"/>
<reference evidence="1" key="1">
    <citation type="submission" date="2020-03" db="EMBL/GenBank/DDBJ databases">
        <title>The deep terrestrial virosphere.</title>
        <authorList>
            <person name="Holmfeldt K."/>
            <person name="Nilsson E."/>
            <person name="Simone D."/>
            <person name="Lopez-Fernandez M."/>
            <person name="Wu X."/>
            <person name="de Brujin I."/>
            <person name="Lundin D."/>
            <person name="Andersson A."/>
            <person name="Bertilsson S."/>
            <person name="Dopson M."/>
        </authorList>
    </citation>
    <scope>NUCLEOTIDE SEQUENCE</scope>
    <source>
        <strain evidence="1">MM415B00651</strain>
    </source>
</reference>
<sequence>MSILYEYYNTWNSFDYSGFYGVNWVAQTFTTESAHKITSVKIYAKRYGYPGICTFSIKATDGNGHPTGDDLVSGTMNGSLLTESPQWINITLGNGYDLNGSTKYALVMRGGSTSNIVYLAADVAGAYSGGCLETSTDSGSNWSSQTSYDALFEVRSTEANIISSVSLGWALAVSRGIITSRTASNILEFQPDTLIENNISNFLCIGSVGGGSIKTLDRLGASWNVCAKDAGGGLDSTWLAQFENHLCTLSSQNTGFAYSAVNDITTNWTEKPNFPNLPSNFTGMFVGKDANDDPALYFLTPTGMYYLDVFTNFVFGPTELQWEYDSTSGKKGIYWKGAHYIAAGKSIYQLQGGIVTPIGPDMDDGLPETLQGAVTDMMGVGFWLVIAVDGGSLNKSSILKRYISGNHWHTVYVGSVNTPIRTLMWDSGTLYFGEGTNVKSLPMSNTTDNVAKLSTYTYSASGDLIHPYFHSEFEAMPKVAHKLRAVTQDCNSNEKITISYRTDENTSWTSLGSFTSSPRPAALSFPSSGDAVGVSFERIQFKDSYARGDTTTNSPKLESLVLEYRVVPPVLWGWDFRAQAMTTGDTRGQDIINALKTAMETGTLLSFYPDGDKDSTEYFVEVAQMPGLKEGTEFGQEGIFSVSVQEVID</sequence>
<dbReference type="AlphaFoldDB" id="A0A6M3J0I4"/>
<dbReference type="EMBL" id="MT141490">
    <property type="protein sequence ID" value="QJA63118.1"/>
    <property type="molecule type" value="Genomic_DNA"/>
</dbReference>